<dbReference type="HAMAP" id="MF_00636">
    <property type="entry name" value="RapZ_like"/>
    <property type="match status" value="1"/>
</dbReference>
<dbReference type="NCBIfam" id="NF003828">
    <property type="entry name" value="PRK05416.1"/>
    <property type="match status" value="1"/>
</dbReference>
<dbReference type="InterPro" id="IPR027417">
    <property type="entry name" value="P-loop_NTPase"/>
</dbReference>
<evidence type="ECO:0000256" key="2">
    <source>
        <dbReference type="ARBA" id="ARBA00022840"/>
    </source>
</evidence>
<dbReference type="OrthoDB" id="9784461at2"/>
<dbReference type="Pfam" id="PF03668">
    <property type="entry name" value="RapZ-like_N"/>
    <property type="match status" value="1"/>
</dbReference>
<name>A0A2I1K4S8_9LACT</name>
<reference evidence="7 8" key="1">
    <citation type="submission" date="2017-12" db="EMBL/GenBank/DDBJ databases">
        <title>Phylogenetic diversity of female urinary microbiome.</title>
        <authorList>
            <person name="Thomas-White K."/>
            <person name="Wolfe A.J."/>
        </authorList>
    </citation>
    <scope>NUCLEOTIDE SEQUENCE [LARGE SCALE GENOMIC DNA]</scope>
    <source>
        <strain evidence="7 8">UMB0898</strain>
    </source>
</reference>
<evidence type="ECO:0000256" key="4">
    <source>
        <dbReference type="HAMAP-Rule" id="MF_00636"/>
    </source>
</evidence>
<dbReference type="InterPro" id="IPR005337">
    <property type="entry name" value="RapZ-like"/>
</dbReference>
<dbReference type="Pfam" id="PF22740">
    <property type="entry name" value="PapZ_C"/>
    <property type="match status" value="1"/>
</dbReference>
<comment type="caution">
    <text evidence="7">The sequence shown here is derived from an EMBL/GenBank/DDBJ whole genome shotgun (WGS) entry which is preliminary data.</text>
</comment>
<feature type="domain" description="RapZ-like N-terminal" evidence="5">
    <location>
        <begin position="5"/>
        <end position="160"/>
    </location>
</feature>
<feature type="domain" description="RapZ C-terminal" evidence="6">
    <location>
        <begin position="167"/>
        <end position="285"/>
    </location>
</feature>
<keyword evidence="3 4" id="KW-0342">GTP-binding</keyword>
<dbReference type="AlphaFoldDB" id="A0A2I1K4S8"/>
<dbReference type="Gene3D" id="3.40.50.300">
    <property type="entry name" value="P-loop containing nucleotide triphosphate hydrolases"/>
    <property type="match status" value="1"/>
</dbReference>
<evidence type="ECO:0000259" key="6">
    <source>
        <dbReference type="Pfam" id="PF22740"/>
    </source>
</evidence>
<protein>
    <submittedName>
        <fullName evidence="7">RNase adapter RapZ</fullName>
    </submittedName>
</protein>
<organism evidence="7 8">
    <name type="scientific">Falseniella ignava</name>
    <dbReference type="NCBI Taxonomy" id="137730"/>
    <lineage>
        <taxon>Bacteria</taxon>
        <taxon>Bacillati</taxon>
        <taxon>Bacillota</taxon>
        <taxon>Bacilli</taxon>
        <taxon>Lactobacillales</taxon>
        <taxon>Aerococcaceae</taxon>
        <taxon>Falseniella</taxon>
    </lineage>
</organism>
<feature type="binding site" evidence="4">
    <location>
        <begin position="62"/>
        <end position="65"/>
    </location>
    <ligand>
        <name>GTP</name>
        <dbReference type="ChEBI" id="CHEBI:37565"/>
    </ligand>
</feature>
<evidence type="ECO:0000256" key="3">
    <source>
        <dbReference type="ARBA" id="ARBA00023134"/>
    </source>
</evidence>
<dbReference type="SUPFAM" id="SSF52540">
    <property type="entry name" value="P-loop containing nucleoside triphosphate hydrolases"/>
    <property type="match status" value="1"/>
</dbReference>
<gene>
    <name evidence="7" type="ORF">CYJ57_00290</name>
</gene>
<evidence type="ECO:0000313" key="7">
    <source>
        <dbReference type="EMBL" id="PKY90648.1"/>
    </source>
</evidence>
<sequence length="288" mass="33234">MAESLELVVITGMSGAGKTVAMRSFEDLGFYCIDNMPPSILPTFWELIKESGKINRVALVVDLRTREFFDDLERVLSNMIDTQHVTTRILFLDASDTTLVSRYKETRRKHPLAEDDRILVGIQRERALLETLKARAQIIIDTTGLKPKQLRAKINEHFDTLNQETFHIEVMSFGFKYGAPIDPDIIMDVRFLPNPYYIEELRPLTGEDSRVYDYVMQQPETEQFYKRFMELIRYCMPGYKKEGKAVVTIGIGCTGGKHRSVSLARRIAKDLANDDYRVNITHRDSQKK</sequence>
<evidence type="ECO:0000259" key="5">
    <source>
        <dbReference type="Pfam" id="PF03668"/>
    </source>
</evidence>
<accession>A0A2I1K4S8</accession>
<proteinExistence type="inferred from homology"/>
<dbReference type="Proteomes" id="UP000234384">
    <property type="component" value="Unassembled WGS sequence"/>
</dbReference>
<dbReference type="PIRSF" id="PIRSF005052">
    <property type="entry name" value="P-loopkin"/>
    <property type="match status" value="1"/>
</dbReference>
<feature type="binding site" evidence="4">
    <location>
        <begin position="12"/>
        <end position="19"/>
    </location>
    <ligand>
        <name>ATP</name>
        <dbReference type="ChEBI" id="CHEBI:30616"/>
    </ligand>
</feature>
<dbReference type="GO" id="GO:0005525">
    <property type="term" value="F:GTP binding"/>
    <property type="evidence" value="ECO:0007669"/>
    <property type="project" value="UniProtKB-UniRule"/>
</dbReference>
<dbReference type="PANTHER" id="PTHR30448">
    <property type="entry name" value="RNASE ADAPTER PROTEIN RAPZ"/>
    <property type="match status" value="1"/>
</dbReference>
<keyword evidence="2 4" id="KW-0067">ATP-binding</keyword>
<keyword evidence="1 4" id="KW-0547">Nucleotide-binding</keyword>
<dbReference type="PANTHER" id="PTHR30448:SF0">
    <property type="entry name" value="RNASE ADAPTER PROTEIN RAPZ"/>
    <property type="match status" value="1"/>
</dbReference>
<dbReference type="GO" id="GO:0005524">
    <property type="term" value="F:ATP binding"/>
    <property type="evidence" value="ECO:0007669"/>
    <property type="project" value="UniProtKB-UniRule"/>
</dbReference>
<evidence type="ECO:0000256" key="1">
    <source>
        <dbReference type="ARBA" id="ARBA00022741"/>
    </source>
</evidence>
<dbReference type="InterPro" id="IPR053931">
    <property type="entry name" value="RapZ_C"/>
</dbReference>
<dbReference type="EMBL" id="PKHE01000001">
    <property type="protein sequence ID" value="PKY90648.1"/>
    <property type="molecule type" value="Genomic_DNA"/>
</dbReference>
<dbReference type="InterPro" id="IPR053930">
    <property type="entry name" value="RapZ-like_N"/>
</dbReference>
<evidence type="ECO:0000313" key="8">
    <source>
        <dbReference type="Proteomes" id="UP000234384"/>
    </source>
</evidence>
<dbReference type="RefSeq" id="WP_006700789.1">
    <property type="nucleotide sequence ID" value="NZ_PKHE01000001.1"/>
</dbReference>